<keyword evidence="2" id="KW-1185">Reference proteome</keyword>
<gene>
    <name evidence="1" type="ORF">N303_00378</name>
</gene>
<dbReference type="Proteomes" id="UP000053760">
    <property type="component" value="Unassembled WGS sequence"/>
</dbReference>
<evidence type="ECO:0000313" key="1">
    <source>
        <dbReference type="EMBL" id="KFO74731.1"/>
    </source>
</evidence>
<evidence type="ECO:0000313" key="2">
    <source>
        <dbReference type="Proteomes" id="UP000053760"/>
    </source>
</evidence>
<organism evidence="1 2">
    <name type="scientific">Cuculus canorus</name>
    <name type="common">Common cuckoo</name>
    <dbReference type="NCBI Taxonomy" id="55661"/>
    <lineage>
        <taxon>Eukaryota</taxon>
        <taxon>Metazoa</taxon>
        <taxon>Chordata</taxon>
        <taxon>Craniata</taxon>
        <taxon>Vertebrata</taxon>
        <taxon>Euteleostomi</taxon>
        <taxon>Archelosauria</taxon>
        <taxon>Archosauria</taxon>
        <taxon>Dinosauria</taxon>
        <taxon>Saurischia</taxon>
        <taxon>Theropoda</taxon>
        <taxon>Coelurosauria</taxon>
        <taxon>Aves</taxon>
        <taxon>Neognathae</taxon>
        <taxon>Neoaves</taxon>
        <taxon>Otidimorphae</taxon>
        <taxon>Cuculiformes</taxon>
        <taxon>Cuculidae</taxon>
        <taxon>Cuculus</taxon>
    </lineage>
</organism>
<dbReference type="AlphaFoldDB" id="A0A091FZT4"/>
<accession>A0A091FZT4</accession>
<sequence length="61" mass="6927">MGNRLRAELRVVLKEGLWHPVSSKRCTVCFASGTLFPRELIKRIQCQLSALKHLQHGLATQ</sequence>
<dbReference type="STRING" id="55661.A0A091FZT4"/>
<feature type="non-terminal residue" evidence="1">
    <location>
        <position position="61"/>
    </location>
</feature>
<dbReference type="EMBL" id="KL447533">
    <property type="protein sequence ID" value="KFO74731.1"/>
    <property type="molecule type" value="Genomic_DNA"/>
</dbReference>
<reference evidence="1 2" key="1">
    <citation type="submission" date="2014-04" db="EMBL/GenBank/DDBJ databases">
        <title>Genome evolution of avian class.</title>
        <authorList>
            <person name="Zhang G."/>
            <person name="Li C."/>
        </authorList>
    </citation>
    <scope>NUCLEOTIDE SEQUENCE [LARGE SCALE GENOMIC DNA]</scope>
    <source>
        <strain evidence="1">BGI_N303</strain>
    </source>
</reference>
<name>A0A091FZT4_CUCCA</name>
<proteinExistence type="predicted"/>
<protein>
    <submittedName>
        <fullName evidence="1">Uncharacterized protein</fullName>
    </submittedName>
</protein>